<comment type="caution">
    <text evidence="2">The sequence shown here is derived from an EMBL/GenBank/DDBJ whole genome shotgun (WGS) entry which is preliminary data.</text>
</comment>
<organism evidence="2">
    <name type="scientific">Ruegeria sp. PrR005</name>
    <dbReference type="NCBI Taxonomy" id="2706882"/>
    <lineage>
        <taxon>Bacteria</taxon>
        <taxon>Pseudomonadati</taxon>
        <taxon>Pseudomonadota</taxon>
        <taxon>Alphaproteobacteria</taxon>
        <taxon>Rhodobacterales</taxon>
        <taxon>Roseobacteraceae</taxon>
        <taxon>Ruegeria</taxon>
    </lineage>
</organism>
<evidence type="ECO:0000259" key="1">
    <source>
        <dbReference type="Pfam" id="PF13403"/>
    </source>
</evidence>
<dbReference type="AlphaFoldDB" id="A0A6B2NU21"/>
<name>A0A6B2NU21_9RHOB</name>
<dbReference type="InterPro" id="IPR028992">
    <property type="entry name" value="Hedgehog/Intein_dom"/>
</dbReference>
<gene>
    <name evidence="2" type="ORF">G0P99_22100</name>
</gene>
<dbReference type="EMBL" id="JAAGOX010000055">
    <property type="protein sequence ID" value="NDW47646.1"/>
    <property type="molecule type" value="Genomic_DNA"/>
</dbReference>
<evidence type="ECO:0000313" key="2">
    <source>
        <dbReference type="EMBL" id="NDW47646.1"/>
    </source>
</evidence>
<feature type="domain" description="Hedgehog/Intein (Hint)" evidence="1">
    <location>
        <begin position="140"/>
        <end position="286"/>
    </location>
</feature>
<proteinExistence type="predicted"/>
<dbReference type="Gene3D" id="2.170.16.10">
    <property type="entry name" value="Hedgehog/Intein (Hint) domain"/>
    <property type="match status" value="1"/>
</dbReference>
<protein>
    <submittedName>
        <fullName evidence="2">Hint domain-containing protein</fullName>
    </submittedName>
</protein>
<sequence length="336" mass="36372">MAVEVLTVDLFADENKGKIKGTDLISGNADDNQIVTVVDGGDLSGNYQFEKWGKGTPTEPGAGPGGDDEFHFDLSGFDDDFSITVKSLDPLDCFVFTGFDSYTTVGNVWTFNYTGTDGLPHTITIDAESTNGTGVAKVVVCFVRGTMIGVPDGQAAIETLNAGDRVVCGDGIAREIRWVGGRELDKTALNARPDLRPIRFAAGSLEPGYPETDLCLSPQHRVLLRDWRAELLFGSSEVLVPAKSLVNDGTIRPDQTCETVEYFHILLDSHQTVFANGVECETLLPAEAAKNALSAEARDEIFNIFPELVVDLGQYGPPCQPVLRPFEVRAMMMSGR</sequence>
<dbReference type="SUPFAM" id="SSF51294">
    <property type="entry name" value="Hedgehog/intein (Hint) domain"/>
    <property type="match status" value="1"/>
</dbReference>
<dbReference type="InterPro" id="IPR036844">
    <property type="entry name" value="Hint_dom_sf"/>
</dbReference>
<dbReference type="RefSeq" id="WP_164132650.1">
    <property type="nucleotide sequence ID" value="NZ_JAAGOX010000055.1"/>
</dbReference>
<dbReference type="Pfam" id="PF13403">
    <property type="entry name" value="Hint_2"/>
    <property type="match status" value="1"/>
</dbReference>
<accession>A0A6B2NU21</accession>
<reference evidence="2" key="1">
    <citation type="submission" date="2020-02" db="EMBL/GenBank/DDBJ databases">
        <title>Delineation of the pyrene-degrading pathway in Roseobacter clade bacteria by genomic analysis.</title>
        <authorList>
            <person name="Zhou H."/>
            <person name="Wang H."/>
        </authorList>
    </citation>
    <scope>NUCLEOTIDE SEQUENCE</scope>
    <source>
        <strain evidence="2">PrR005</strain>
    </source>
</reference>